<evidence type="ECO:0000313" key="2">
    <source>
        <dbReference type="Proteomes" id="UP000256629"/>
    </source>
</evidence>
<sequence length="611" mass="70664">MSRRVGIFKVKLFYHQKAMLNPKSNIMKTNWRILLLLPFFALLMFTSCQEEVVDITQPTEAEALVADSELTAFVSAASKMDGSKDNIIDRASCISVKLPLTVIVNGVEIIIDSEEDFEVIEAIFDEFDNDDDNLEMIFPVTIINADHDEIVINNADQFEAYAEACGGENEEDDDIECIDFKYPISFSIFNADFLIIDTVEIENDRQLHRFIRRVKEYEVIASINYPVTMVLADGSEIQVNSNEQLHNTIREAKNTCDEDDDNDYNDDDFTKERLDNYLIKCPWLVHEFKRDAVSLTDRYFEYAINFKEGGVVVMRERNGDILTGTWQTRVVEGRGAKLKMEFENLADFTLEWYIYEIEEGRVKIYQEDTGRIIMKRNCDVLIDHTKERVENYLQECLWRVTELDVNDSDKEEDYIGTPLKFFENNVVKIRVEGELIEGSYQVLVRPAGIGLEINLEGRPDLKLQWLITFLGEDKIKLSNENNEMVLRRHCPNTDGDLNYILDILVSSEWEVALYEDSGVNETADYFGYKISFFETGRVRVTDPNNGIFGGSWLSFRDDGQLKLAFNFSNNQPFDEFNERWKIVEINENRIELKDISGGDGLIDILVLERIQ</sequence>
<dbReference type="Proteomes" id="UP000256629">
    <property type="component" value="Unassembled WGS sequence"/>
</dbReference>
<evidence type="ECO:0000313" key="1">
    <source>
        <dbReference type="EMBL" id="RED47592.1"/>
    </source>
</evidence>
<proteinExistence type="predicted"/>
<dbReference type="EMBL" id="QRDX01000006">
    <property type="protein sequence ID" value="RED47592.1"/>
    <property type="molecule type" value="Genomic_DNA"/>
</dbReference>
<evidence type="ECO:0008006" key="3">
    <source>
        <dbReference type="Google" id="ProtNLM"/>
    </source>
</evidence>
<keyword evidence="2" id="KW-1185">Reference proteome</keyword>
<name>A0A3D9HDN7_9FLAO</name>
<protein>
    <recommendedName>
        <fullName evidence="3">Lipocalin-like domain-containing protein</fullName>
    </recommendedName>
</protein>
<accession>A0A3D9HDN7</accession>
<dbReference type="AlphaFoldDB" id="A0A3D9HDN7"/>
<gene>
    <name evidence="1" type="ORF">DFQ02_106220</name>
</gene>
<reference evidence="1 2" key="1">
    <citation type="submission" date="2018-07" db="EMBL/GenBank/DDBJ databases">
        <title>Genomic Encyclopedia of Type Strains, Phase III (KMG-III): the genomes of soil and plant-associated and newly described type strains.</title>
        <authorList>
            <person name="Whitman W."/>
        </authorList>
    </citation>
    <scope>NUCLEOTIDE SEQUENCE [LARGE SCALE GENOMIC DNA]</scope>
    <source>
        <strain evidence="1 2">CECT 8487</strain>
    </source>
</reference>
<organism evidence="1 2">
    <name type="scientific">Seonamhaeicola aphaedonensis</name>
    <dbReference type="NCBI Taxonomy" id="1461338"/>
    <lineage>
        <taxon>Bacteria</taxon>
        <taxon>Pseudomonadati</taxon>
        <taxon>Bacteroidota</taxon>
        <taxon>Flavobacteriia</taxon>
        <taxon>Flavobacteriales</taxon>
        <taxon>Flavobacteriaceae</taxon>
    </lineage>
</organism>
<comment type="caution">
    <text evidence="1">The sequence shown here is derived from an EMBL/GenBank/DDBJ whole genome shotgun (WGS) entry which is preliminary data.</text>
</comment>